<comment type="catalytic activity">
    <reaction evidence="13">
        <text>N(6)-dimethylallyladenosine(37) in tRNA + (sulfur carrier)-SH + AH2 + 2 S-adenosyl-L-methionine = 2-methylsulfanyl-N(6)-dimethylallyladenosine(37) in tRNA + (sulfur carrier)-H + 5'-deoxyadenosine + L-methionine + A + S-adenosyl-L-homocysteine + 2 H(+)</text>
        <dbReference type="Rhea" id="RHEA:37067"/>
        <dbReference type="Rhea" id="RHEA-COMP:10375"/>
        <dbReference type="Rhea" id="RHEA-COMP:10376"/>
        <dbReference type="Rhea" id="RHEA-COMP:14737"/>
        <dbReference type="Rhea" id="RHEA-COMP:14739"/>
        <dbReference type="ChEBI" id="CHEBI:13193"/>
        <dbReference type="ChEBI" id="CHEBI:15378"/>
        <dbReference type="ChEBI" id="CHEBI:17319"/>
        <dbReference type="ChEBI" id="CHEBI:17499"/>
        <dbReference type="ChEBI" id="CHEBI:29917"/>
        <dbReference type="ChEBI" id="CHEBI:57844"/>
        <dbReference type="ChEBI" id="CHEBI:57856"/>
        <dbReference type="ChEBI" id="CHEBI:59789"/>
        <dbReference type="ChEBI" id="CHEBI:64428"/>
        <dbReference type="ChEBI" id="CHEBI:74415"/>
        <dbReference type="ChEBI" id="CHEBI:74417"/>
        <dbReference type="EC" id="2.8.4.3"/>
    </reaction>
</comment>
<evidence type="ECO:0000256" key="13">
    <source>
        <dbReference type="HAMAP-Rule" id="MF_01864"/>
    </source>
</evidence>
<dbReference type="InterPro" id="IPR006638">
    <property type="entry name" value="Elp3/MiaA/NifB-like_rSAM"/>
</dbReference>
<dbReference type="Gene3D" id="3.80.30.20">
    <property type="entry name" value="tm_1862 like domain"/>
    <property type="match status" value="1"/>
</dbReference>
<dbReference type="PROSITE" id="PS50926">
    <property type="entry name" value="TRAM"/>
    <property type="match status" value="1"/>
</dbReference>
<evidence type="ECO:0000313" key="17">
    <source>
        <dbReference type="EMBL" id="APZ92648.1"/>
    </source>
</evidence>
<evidence type="ECO:0000256" key="7">
    <source>
        <dbReference type="ARBA" id="ARBA00023004"/>
    </source>
</evidence>
<dbReference type="FunFam" id="3.80.30.20:FF:000001">
    <property type="entry name" value="tRNA-2-methylthio-N(6)-dimethylallyladenosine synthase 2"/>
    <property type="match status" value="1"/>
</dbReference>
<dbReference type="Pfam" id="PF00919">
    <property type="entry name" value="UPF0004"/>
    <property type="match status" value="1"/>
</dbReference>
<dbReference type="GO" id="GO:0005829">
    <property type="term" value="C:cytosol"/>
    <property type="evidence" value="ECO:0007669"/>
    <property type="project" value="TreeGrafter"/>
</dbReference>
<dbReference type="CDD" id="cd01335">
    <property type="entry name" value="Radical_SAM"/>
    <property type="match status" value="1"/>
</dbReference>
<feature type="binding site" evidence="13">
    <location>
        <position position="183"/>
    </location>
    <ligand>
        <name>[4Fe-4S] cluster</name>
        <dbReference type="ChEBI" id="CHEBI:49883"/>
        <label>2</label>
        <note>4Fe-4S-S-AdoMet</note>
    </ligand>
</feature>
<keyword evidence="2 13" id="KW-0004">4Fe-4S</keyword>
<dbReference type="InterPro" id="IPR006463">
    <property type="entry name" value="MiaB_methiolase"/>
</dbReference>
<feature type="domain" description="TRAM" evidence="14">
    <location>
        <begin position="404"/>
        <end position="484"/>
    </location>
</feature>
<keyword evidence="8 13" id="KW-0411">Iron-sulfur</keyword>
<name>A0A1P8WEZ9_9PLAN</name>
<dbReference type="InterPro" id="IPR020612">
    <property type="entry name" value="Methylthiotransferase_CS"/>
</dbReference>
<dbReference type="EMBL" id="CP017641">
    <property type="protein sequence ID" value="APZ92648.1"/>
    <property type="molecule type" value="Genomic_DNA"/>
</dbReference>
<comment type="subcellular location">
    <subcellularLocation>
        <location evidence="13">Cytoplasm</location>
    </subcellularLocation>
</comment>
<dbReference type="SUPFAM" id="SSF102114">
    <property type="entry name" value="Radical SAM enzymes"/>
    <property type="match status" value="1"/>
</dbReference>
<reference evidence="17 18" key="1">
    <citation type="journal article" date="2016" name="Front. Microbiol.">
        <title>Fuerstia marisgermanicae gen. nov., sp. nov., an Unusual Member of the Phylum Planctomycetes from the German Wadden Sea.</title>
        <authorList>
            <person name="Kohn T."/>
            <person name="Heuer A."/>
            <person name="Jogler M."/>
            <person name="Vollmers J."/>
            <person name="Boedeker C."/>
            <person name="Bunk B."/>
            <person name="Rast P."/>
            <person name="Borchert D."/>
            <person name="Glockner I."/>
            <person name="Freese H.M."/>
            <person name="Klenk H.P."/>
            <person name="Overmann J."/>
            <person name="Kaster A.K."/>
            <person name="Rohde M."/>
            <person name="Wiegand S."/>
            <person name="Jogler C."/>
        </authorList>
    </citation>
    <scope>NUCLEOTIDE SEQUENCE [LARGE SCALE GENOMIC DNA]</scope>
    <source>
        <strain evidence="17 18">NH11</strain>
    </source>
</reference>
<evidence type="ECO:0000256" key="5">
    <source>
        <dbReference type="ARBA" id="ARBA00022691"/>
    </source>
</evidence>
<keyword evidence="6 13" id="KW-0479">Metal-binding</keyword>
<dbReference type="SFLD" id="SFLDF00273">
    <property type="entry name" value="(dimethylallyl)adenosine_tRNA"/>
    <property type="match status" value="1"/>
</dbReference>
<dbReference type="NCBIfam" id="TIGR01574">
    <property type="entry name" value="miaB-methiolase"/>
    <property type="match status" value="1"/>
</dbReference>
<dbReference type="InterPro" id="IPR023404">
    <property type="entry name" value="rSAM_horseshoe"/>
</dbReference>
<comment type="subunit">
    <text evidence="13">Monomer.</text>
</comment>
<comment type="cofactor">
    <cofactor evidence="13">
        <name>[4Fe-4S] cluster</name>
        <dbReference type="ChEBI" id="CHEBI:49883"/>
    </cofactor>
    <text evidence="13">Binds 2 [4Fe-4S] clusters. One cluster is coordinated with 3 cysteines and an exchangeable S-adenosyl-L-methionine.</text>
</comment>
<dbReference type="SFLD" id="SFLDG01061">
    <property type="entry name" value="methylthiotransferase"/>
    <property type="match status" value="1"/>
</dbReference>
<dbReference type="SFLD" id="SFLDG01082">
    <property type="entry name" value="B12-binding_domain_containing"/>
    <property type="match status" value="1"/>
</dbReference>
<dbReference type="PROSITE" id="PS51918">
    <property type="entry name" value="RADICAL_SAM"/>
    <property type="match status" value="1"/>
</dbReference>
<feature type="domain" description="Radical SAM core" evidence="16">
    <location>
        <begin position="169"/>
        <end position="401"/>
    </location>
</feature>
<evidence type="ECO:0000259" key="15">
    <source>
        <dbReference type="PROSITE" id="PS51449"/>
    </source>
</evidence>
<evidence type="ECO:0000256" key="6">
    <source>
        <dbReference type="ARBA" id="ARBA00022723"/>
    </source>
</evidence>
<feature type="binding site" evidence="13">
    <location>
        <position position="94"/>
    </location>
    <ligand>
        <name>[4Fe-4S] cluster</name>
        <dbReference type="ChEBI" id="CHEBI:49883"/>
        <label>1</label>
    </ligand>
</feature>
<dbReference type="PANTHER" id="PTHR43020:SF2">
    <property type="entry name" value="MITOCHONDRIAL TRNA METHYLTHIOTRANSFERASE CDK5RAP1"/>
    <property type="match status" value="1"/>
</dbReference>
<dbReference type="GO" id="GO:0035597">
    <property type="term" value="F:tRNA-2-methylthio-N(6)-dimethylallyladenosine(37) synthase activity"/>
    <property type="evidence" value="ECO:0007669"/>
    <property type="project" value="UniProtKB-EC"/>
</dbReference>
<feature type="domain" description="MTTase N-terminal" evidence="15">
    <location>
        <begin position="15"/>
        <end position="131"/>
    </location>
</feature>
<comment type="similarity">
    <text evidence="13">Belongs to the methylthiotransferase family. MiaB subfamily.</text>
</comment>
<evidence type="ECO:0000256" key="8">
    <source>
        <dbReference type="ARBA" id="ARBA00023014"/>
    </source>
</evidence>
<feature type="binding site" evidence="13">
    <location>
        <position position="60"/>
    </location>
    <ligand>
        <name>[4Fe-4S] cluster</name>
        <dbReference type="ChEBI" id="CHEBI:49883"/>
        <label>1</label>
    </ligand>
</feature>
<dbReference type="KEGG" id="fmr:Fuma_02259"/>
<proteinExistence type="inferred from homology"/>
<dbReference type="InterPro" id="IPR013848">
    <property type="entry name" value="Methylthiotransferase_N"/>
</dbReference>
<protein>
    <recommendedName>
        <fullName evidence="10 13">tRNA-2-methylthio-N(6)-dimethylallyladenosine synthase</fullName>
        <ecNumber evidence="9 13">2.8.4.3</ecNumber>
    </recommendedName>
    <alternativeName>
        <fullName evidence="12 13">(Dimethylallyl)adenosine tRNA methylthiotransferase MiaB</fullName>
    </alternativeName>
    <alternativeName>
        <fullName evidence="11 13">tRNA-i(6)A37 methylthiotransferase</fullName>
    </alternativeName>
</protein>
<dbReference type="PANTHER" id="PTHR43020">
    <property type="entry name" value="CDK5 REGULATORY SUBUNIT-ASSOCIATED PROTEIN 1"/>
    <property type="match status" value="1"/>
</dbReference>
<organism evidence="17 18">
    <name type="scientific">Fuerstiella marisgermanici</name>
    <dbReference type="NCBI Taxonomy" id="1891926"/>
    <lineage>
        <taxon>Bacteria</taxon>
        <taxon>Pseudomonadati</taxon>
        <taxon>Planctomycetota</taxon>
        <taxon>Planctomycetia</taxon>
        <taxon>Planctomycetales</taxon>
        <taxon>Planctomycetaceae</taxon>
        <taxon>Fuerstiella</taxon>
    </lineage>
</organism>
<keyword evidence="4 13" id="KW-0808">Transferase</keyword>
<evidence type="ECO:0000256" key="2">
    <source>
        <dbReference type="ARBA" id="ARBA00022485"/>
    </source>
</evidence>
<keyword evidence="13" id="KW-0819">tRNA processing</keyword>
<keyword evidence="3 13" id="KW-0963">Cytoplasm</keyword>
<dbReference type="GO" id="GO:0051539">
    <property type="term" value="F:4 iron, 4 sulfur cluster binding"/>
    <property type="evidence" value="ECO:0007669"/>
    <property type="project" value="UniProtKB-UniRule"/>
</dbReference>
<dbReference type="InterPro" id="IPR002792">
    <property type="entry name" value="TRAM_dom"/>
</dbReference>
<dbReference type="GO" id="GO:0046872">
    <property type="term" value="F:metal ion binding"/>
    <property type="evidence" value="ECO:0007669"/>
    <property type="project" value="UniProtKB-KW"/>
</dbReference>
<dbReference type="InterPro" id="IPR038135">
    <property type="entry name" value="Methylthiotransferase_N_sf"/>
</dbReference>
<keyword evidence="18" id="KW-1185">Reference proteome</keyword>
<evidence type="ECO:0000256" key="3">
    <source>
        <dbReference type="ARBA" id="ARBA00022490"/>
    </source>
</evidence>
<dbReference type="STRING" id="1891926.Fuma_02259"/>
<accession>A0A1P8WEZ9</accession>
<dbReference type="HAMAP" id="MF_01864">
    <property type="entry name" value="tRNA_metthiotr_MiaB"/>
    <property type="match status" value="1"/>
</dbReference>
<dbReference type="Gene3D" id="3.40.50.12160">
    <property type="entry name" value="Methylthiotransferase, N-terminal domain"/>
    <property type="match status" value="1"/>
</dbReference>
<keyword evidence="5 13" id="KW-0949">S-adenosyl-L-methionine</keyword>
<dbReference type="NCBIfam" id="TIGR00089">
    <property type="entry name" value="MiaB/RimO family radical SAM methylthiotransferase"/>
    <property type="match status" value="1"/>
</dbReference>
<dbReference type="Proteomes" id="UP000187735">
    <property type="component" value="Chromosome"/>
</dbReference>
<dbReference type="OrthoDB" id="9805215at2"/>
<evidence type="ECO:0000259" key="16">
    <source>
        <dbReference type="PROSITE" id="PS51918"/>
    </source>
</evidence>
<feature type="binding site" evidence="13">
    <location>
        <position position="24"/>
    </location>
    <ligand>
        <name>[4Fe-4S] cluster</name>
        <dbReference type="ChEBI" id="CHEBI:49883"/>
        <label>1</label>
    </ligand>
</feature>
<gene>
    <name evidence="17" type="primary">miaB_2</name>
    <name evidence="13" type="synonym">miaB</name>
    <name evidence="17" type="ORF">Fuma_02259</name>
</gene>
<dbReference type="RefSeq" id="WP_077024245.1">
    <property type="nucleotide sequence ID" value="NZ_CP017641.1"/>
</dbReference>
<dbReference type="SFLD" id="SFLDS00029">
    <property type="entry name" value="Radical_SAM"/>
    <property type="match status" value="1"/>
</dbReference>
<evidence type="ECO:0000256" key="1">
    <source>
        <dbReference type="ARBA" id="ARBA00003234"/>
    </source>
</evidence>
<dbReference type="SMART" id="SM00729">
    <property type="entry name" value="Elp3"/>
    <property type="match status" value="1"/>
</dbReference>
<dbReference type="Pfam" id="PF04055">
    <property type="entry name" value="Radical_SAM"/>
    <property type="match status" value="1"/>
</dbReference>
<dbReference type="FunFam" id="3.40.50.12160:FF:000003">
    <property type="entry name" value="CDK5 regulatory subunit-associated protein 1"/>
    <property type="match status" value="1"/>
</dbReference>
<dbReference type="PROSITE" id="PS51449">
    <property type="entry name" value="MTTASE_N"/>
    <property type="match status" value="1"/>
</dbReference>
<feature type="binding site" evidence="13">
    <location>
        <position position="187"/>
    </location>
    <ligand>
        <name>[4Fe-4S] cluster</name>
        <dbReference type="ChEBI" id="CHEBI:49883"/>
        <label>2</label>
        <note>4Fe-4S-S-AdoMet</note>
    </ligand>
</feature>
<dbReference type="AlphaFoldDB" id="A0A1P8WEZ9"/>
<comment type="function">
    <text evidence="1 13">Catalyzes the methylthiolation of N6-(dimethylallyl)adenosine (i(6)A), leading to the formation of 2-methylthio-N6-(dimethylallyl)adenosine (ms(2)i(6)A) at position 37 in tRNAs that read codons beginning with uridine.</text>
</comment>
<evidence type="ECO:0000256" key="11">
    <source>
        <dbReference type="ARBA" id="ARBA00080698"/>
    </source>
</evidence>
<dbReference type="InterPro" id="IPR058240">
    <property type="entry name" value="rSAM_sf"/>
</dbReference>
<sequence>MSSTSTTETAASHNGKLYIETVGCQMNMLDSELVVAALRKDGYELTDDPKAADTLLFNTCSVREHAEHKIYSSLGRLKYAKRTAPQKVIGVLGCMAQKDQELIFKKAPHVDIVVGTGQLAEIPGLIRETRDSPKRQQQKAVSLGRRDGSVAEISSSFQSYDPLRDPEMRPTPFQAFVRIMIGCDKFCTYCVVPTTRGPEQSRPPSQILSEVKVLAEQGVKEVCMLGQTVNSYKHTEDGRLHRLSDLIYAINNVPGIERIRFVTSYPKDMTDDLLQAVRDLPKAVKYLHVPLQHGCDEQLKLMKRGYTVEDYREMMHRINETIPGCSVSSDFIVGFSDETEEAHQRSLDAIREYRFKNSFIFKYSERPGTRAADNLPDNIPEEVKKRRNNEMLDVQNAISEEDNAEFIGRRVNVLVEGVSKTAEKKAARGEDVSVPGDPLAVQLMGRSECDRIVAFDGNPRLAGTNAEIEVHDCTGTTLIGSIVTREVQHGSSSLLPVIG</sequence>
<keyword evidence="7 13" id="KW-0408">Iron</keyword>
<feature type="binding site" evidence="13">
    <location>
        <position position="190"/>
    </location>
    <ligand>
        <name>[4Fe-4S] cluster</name>
        <dbReference type="ChEBI" id="CHEBI:49883"/>
        <label>2</label>
        <note>4Fe-4S-S-AdoMet</note>
    </ligand>
</feature>
<dbReference type="EC" id="2.8.4.3" evidence="9 13"/>
<dbReference type="InterPro" id="IPR007197">
    <property type="entry name" value="rSAM"/>
</dbReference>
<evidence type="ECO:0000256" key="12">
    <source>
        <dbReference type="ARBA" id="ARBA00081141"/>
    </source>
</evidence>
<evidence type="ECO:0000259" key="14">
    <source>
        <dbReference type="PROSITE" id="PS50926"/>
    </source>
</evidence>
<dbReference type="PROSITE" id="PS01278">
    <property type="entry name" value="MTTASE_RADICAL"/>
    <property type="match status" value="1"/>
</dbReference>
<evidence type="ECO:0000256" key="10">
    <source>
        <dbReference type="ARBA" id="ARBA00068570"/>
    </source>
</evidence>
<dbReference type="InterPro" id="IPR005839">
    <property type="entry name" value="Methylthiotransferase"/>
</dbReference>
<evidence type="ECO:0000313" key="18">
    <source>
        <dbReference type="Proteomes" id="UP000187735"/>
    </source>
</evidence>
<evidence type="ECO:0000256" key="4">
    <source>
        <dbReference type="ARBA" id="ARBA00022679"/>
    </source>
</evidence>
<evidence type="ECO:0000256" key="9">
    <source>
        <dbReference type="ARBA" id="ARBA00033765"/>
    </source>
</evidence>